<proteinExistence type="predicted"/>
<accession>A0ABQ1R9X2</accession>
<evidence type="ECO:0000256" key="1">
    <source>
        <dbReference type="SAM" id="SignalP"/>
    </source>
</evidence>
<feature type="signal peptide" evidence="1">
    <location>
        <begin position="1"/>
        <end position="22"/>
    </location>
</feature>
<organism evidence="2 3">
    <name type="scientific">Microbacterium murale</name>
    <dbReference type="NCBI Taxonomy" id="1081040"/>
    <lineage>
        <taxon>Bacteria</taxon>
        <taxon>Bacillati</taxon>
        <taxon>Actinomycetota</taxon>
        <taxon>Actinomycetes</taxon>
        <taxon>Micrococcales</taxon>
        <taxon>Microbacteriaceae</taxon>
        <taxon>Microbacterium</taxon>
    </lineage>
</organism>
<reference evidence="3" key="1">
    <citation type="journal article" date="2019" name="Int. J. Syst. Evol. Microbiol.">
        <title>The Global Catalogue of Microorganisms (GCM) 10K type strain sequencing project: providing services to taxonomists for standard genome sequencing and annotation.</title>
        <authorList>
            <consortium name="The Broad Institute Genomics Platform"/>
            <consortium name="The Broad Institute Genome Sequencing Center for Infectious Disease"/>
            <person name="Wu L."/>
            <person name="Ma J."/>
        </authorList>
    </citation>
    <scope>NUCLEOTIDE SEQUENCE [LARGE SCALE GENOMIC DNA]</scope>
    <source>
        <strain evidence="3">CCM 7640</strain>
    </source>
</reference>
<keyword evidence="1" id="KW-0732">Signal</keyword>
<protein>
    <recommendedName>
        <fullName evidence="4">DUF4352 domain-containing protein</fullName>
    </recommendedName>
</protein>
<dbReference type="EMBL" id="BMCM01000001">
    <property type="protein sequence ID" value="GGD62664.1"/>
    <property type="molecule type" value="Genomic_DNA"/>
</dbReference>
<evidence type="ECO:0000313" key="2">
    <source>
        <dbReference type="EMBL" id="GGD62664.1"/>
    </source>
</evidence>
<dbReference type="RefSeq" id="WP_188434699.1">
    <property type="nucleotide sequence ID" value="NZ_BMCM01000001.1"/>
</dbReference>
<comment type="caution">
    <text evidence="2">The sequence shown here is derived from an EMBL/GenBank/DDBJ whole genome shotgun (WGS) entry which is preliminary data.</text>
</comment>
<dbReference type="Proteomes" id="UP000629365">
    <property type="component" value="Unassembled WGS sequence"/>
</dbReference>
<evidence type="ECO:0008006" key="4">
    <source>
        <dbReference type="Google" id="ProtNLM"/>
    </source>
</evidence>
<evidence type="ECO:0000313" key="3">
    <source>
        <dbReference type="Proteomes" id="UP000629365"/>
    </source>
</evidence>
<sequence length="186" mass="19661">MKRALPWLLGAALALTAGVISVNTPGDEVYRAPFLIQGAGGQHPVTSRTLTATVLDTSFADRVTVDDADWHADGNWLVVTVAASAPRTEVDARIQLATLVIGDRVFRSSERPGDSITDADLRVGVDTVGMLAFELPPDVQTGSGELRLTTSFATPVLDDVVVLPLSLDDLPRVENVDFAAPTLAVS</sequence>
<keyword evidence="3" id="KW-1185">Reference proteome</keyword>
<name>A0ABQ1R9X2_9MICO</name>
<gene>
    <name evidence="2" type="ORF">GCM10007269_02290</name>
</gene>
<feature type="chain" id="PRO_5045118244" description="DUF4352 domain-containing protein" evidence="1">
    <location>
        <begin position="23"/>
        <end position="186"/>
    </location>
</feature>